<reference evidence="2" key="1">
    <citation type="submission" date="2018-08" db="EMBL/GenBank/DDBJ databases">
        <authorList>
            <person name="Rossello M."/>
        </authorList>
    </citation>
    <scope>NUCLEOTIDE SEQUENCE [LARGE SCALE GENOMIC DNA]</scope>
    <source>
        <strain evidence="2">cv. Chinese Spring</strain>
    </source>
</reference>
<proteinExistence type="predicted"/>
<dbReference type="Gramene" id="TraesCS1A03G0156700.1">
    <property type="protein sequence ID" value="TraesCS1A03G0156700.1.CDS"/>
    <property type="gene ID" value="TraesCS1A03G0156700"/>
</dbReference>
<reference evidence="2" key="2">
    <citation type="submission" date="2018-10" db="UniProtKB">
        <authorList>
            <consortium name="EnsemblPlants"/>
        </authorList>
    </citation>
    <scope>IDENTIFICATION</scope>
</reference>
<dbReference type="AlphaFoldDB" id="A0A3B5XUQ4"/>
<dbReference type="Gramene" id="TraesCS1A02G064200.1">
    <property type="protein sequence ID" value="TraesCS1A02G064200.1"/>
    <property type="gene ID" value="TraesCS1A02G064200"/>
</dbReference>
<feature type="region of interest" description="Disordered" evidence="1">
    <location>
        <begin position="25"/>
        <end position="53"/>
    </location>
</feature>
<evidence type="ECO:0000313" key="2">
    <source>
        <dbReference type="EnsemblPlants" id="TraesCS1A02G064200.1"/>
    </source>
</evidence>
<dbReference type="Gramene" id="TraesWEE_scaffold_025893_01G000100.1">
    <property type="protein sequence ID" value="TraesWEE_scaffold_025893_01G000100.1"/>
    <property type="gene ID" value="TraesWEE_scaffold_025893_01G000100"/>
</dbReference>
<accession>A0A3B5XUQ4</accession>
<dbReference type="EnsemblPlants" id="TraesCS1A02G064200.1">
    <property type="protein sequence ID" value="TraesCS1A02G064200.1"/>
    <property type="gene ID" value="TraesCS1A02G064200"/>
</dbReference>
<evidence type="ECO:0000313" key="3">
    <source>
        <dbReference type="Proteomes" id="UP000019116"/>
    </source>
</evidence>
<dbReference type="Gramene" id="TraesROB_scaffold_005785_01G000200.1">
    <property type="protein sequence ID" value="TraesROB_scaffold_005785_01G000200.1"/>
    <property type="gene ID" value="TraesROB_scaffold_005785_01G000200"/>
</dbReference>
<dbReference type="Gramene" id="TraesCLE_scaffold_038243_01G000100.1">
    <property type="protein sequence ID" value="TraesCLE_scaffold_038243_01G000100.1"/>
    <property type="gene ID" value="TraesCLE_scaffold_038243_01G000100"/>
</dbReference>
<sequence>MTLFRVLDGNRRVKFMTRGKHLWARQKEGSTSLPASKPGRDFSALPGELEVGP</sequence>
<keyword evidence="3" id="KW-1185">Reference proteome</keyword>
<dbReference type="Gramene" id="TraesCAD_scaffold_009332_01G000100.1">
    <property type="protein sequence ID" value="TraesCAD_scaffold_009332_01G000100.1"/>
    <property type="gene ID" value="TraesCAD_scaffold_009332_01G000100"/>
</dbReference>
<evidence type="ECO:0000256" key="1">
    <source>
        <dbReference type="SAM" id="MobiDB-lite"/>
    </source>
</evidence>
<protein>
    <submittedName>
        <fullName evidence="2">Uncharacterized protein</fullName>
    </submittedName>
</protein>
<dbReference type="Proteomes" id="UP000019116">
    <property type="component" value="Chromosome 1A"/>
</dbReference>
<gene>
    <name evidence="2" type="primary">LOC123089416</name>
</gene>
<dbReference type="Gramene" id="TraesRN1A0100174900.1">
    <property type="protein sequence ID" value="TraesRN1A0100174900.1"/>
    <property type="gene ID" value="TraesRN1A0100174900"/>
</dbReference>
<name>A0A3B5XUQ4_WHEAT</name>
<organism evidence="2">
    <name type="scientific">Triticum aestivum</name>
    <name type="common">Wheat</name>
    <dbReference type="NCBI Taxonomy" id="4565"/>
    <lineage>
        <taxon>Eukaryota</taxon>
        <taxon>Viridiplantae</taxon>
        <taxon>Streptophyta</taxon>
        <taxon>Embryophyta</taxon>
        <taxon>Tracheophyta</taxon>
        <taxon>Spermatophyta</taxon>
        <taxon>Magnoliopsida</taxon>
        <taxon>Liliopsida</taxon>
        <taxon>Poales</taxon>
        <taxon>Poaceae</taxon>
        <taxon>BOP clade</taxon>
        <taxon>Pooideae</taxon>
        <taxon>Triticodae</taxon>
        <taxon>Triticeae</taxon>
        <taxon>Triticinae</taxon>
        <taxon>Triticum</taxon>
    </lineage>
</organism>